<reference evidence="1" key="1">
    <citation type="journal article" date="2021" name="Proc. Natl. Acad. Sci. U.S.A.">
        <title>A Catalog of Tens of Thousands of Viruses from Human Metagenomes Reveals Hidden Associations with Chronic Diseases.</title>
        <authorList>
            <person name="Tisza M.J."/>
            <person name="Buck C.B."/>
        </authorList>
    </citation>
    <scope>NUCLEOTIDE SEQUENCE</scope>
    <source>
        <strain evidence="1">CtFWA4</strain>
    </source>
</reference>
<sequence length="135" mass="14202">MTNLSKKLGEMNFDGLFTDVVPAVQVRGGTIRKQTTSAVTLKRGTILAKSYGTAGDGKLVILGSTAANNETLTPDCVLCDDVTVGTDADEKVTVYTAGCFDPNKVSATASYSITETDKDNLRMRGIVFKDAAAAD</sequence>
<organism evidence="1">
    <name type="scientific">Caudovirales sp. ctFWA4</name>
    <dbReference type="NCBI Taxonomy" id="2827628"/>
    <lineage>
        <taxon>Viruses</taxon>
        <taxon>Duplodnaviria</taxon>
        <taxon>Heunggongvirae</taxon>
        <taxon>Uroviricota</taxon>
        <taxon>Caudoviricetes</taxon>
    </lineage>
</organism>
<protein>
    <submittedName>
        <fullName evidence="1">Head decoration protein</fullName>
    </submittedName>
</protein>
<evidence type="ECO:0000313" key="1">
    <source>
        <dbReference type="EMBL" id="DAD69917.1"/>
    </source>
</evidence>
<accession>A0A8S5LIK1</accession>
<dbReference type="EMBL" id="BK015858">
    <property type="protein sequence ID" value="DAD69917.1"/>
    <property type="molecule type" value="Genomic_DNA"/>
</dbReference>
<proteinExistence type="predicted"/>
<name>A0A8S5LIK1_9CAUD</name>